<evidence type="ECO:0000313" key="1">
    <source>
        <dbReference type="EMBL" id="MDC0674733.1"/>
    </source>
</evidence>
<gene>
    <name evidence="1" type="ORF">POL58_43695</name>
</gene>
<sequence>MQIRIVGTDLPGRRFCAPDAGTYDNVHVGLQRGKEPVQLVAGDAASAEFVADVALVRVGDVIDARGPFVHGPRGERFLYLTWGAVGDDGGFAMFRRAKLCFADIDAALLAEAADRGVDLTATISLTDARGGPRCARVRPPAIAWRAG</sequence>
<keyword evidence="2" id="KW-1185">Reference proteome</keyword>
<protein>
    <submittedName>
        <fullName evidence="1">DUF5990 family protein</fullName>
    </submittedName>
</protein>
<dbReference type="InterPro" id="IPR046032">
    <property type="entry name" value="DUF5990"/>
</dbReference>
<dbReference type="RefSeq" id="WP_272009209.1">
    <property type="nucleotide sequence ID" value="NZ_JAQNDN010000025.1"/>
</dbReference>
<name>A0ABT5BM47_9BACT</name>
<dbReference type="EMBL" id="JAQNDN010000025">
    <property type="protein sequence ID" value="MDC0674733.1"/>
    <property type="molecule type" value="Genomic_DNA"/>
</dbReference>
<organism evidence="1 2">
    <name type="scientific">Nannocystis radixulma</name>
    <dbReference type="NCBI Taxonomy" id="2995305"/>
    <lineage>
        <taxon>Bacteria</taxon>
        <taxon>Pseudomonadati</taxon>
        <taxon>Myxococcota</taxon>
        <taxon>Polyangia</taxon>
        <taxon>Nannocystales</taxon>
        <taxon>Nannocystaceae</taxon>
        <taxon>Nannocystis</taxon>
    </lineage>
</organism>
<reference evidence="1 2" key="1">
    <citation type="submission" date="2022-11" db="EMBL/GenBank/DDBJ databases">
        <title>Minimal conservation of predation-associated metabolite biosynthetic gene clusters underscores biosynthetic potential of Myxococcota including descriptions for ten novel species: Archangium lansinium sp. nov., Myxococcus landrumus sp. nov., Nannocystis bai.</title>
        <authorList>
            <person name="Ahearne A."/>
            <person name="Stevens C."/>
            <person name="Dowd S."/>
        </authorList>
    </citation>
    <scope>NUCLEOTIDE SEQUENCE [LARGE SCALE GENOMIC DNA]</scope>
    <source>
        <strain evidence="1 2">NCELM</strain>
    </source>
</reference>
<dbReference type="Proteomes" id="UP001217838">
    <property type="component" value="Unassembled WGS sequence"/>
</dbReference>
<comment type="caution">
    <text evidence="1">The sequence shown here is derived from an EMBL/GenBank/DDBJ whole genome shotgun (WGS) entry which is preliminary data.</text>
</comment>
<dbReference type="Pfam" id="PF19452">
    <property type="entry name" value="DUF5990"/>
    <property type="match status" value="1"/>
</dbReference>
<accession>A0ABT5BM47</accession>
<evidence type="ECO:0000313" key="2">
    <source>
        <dbReference type="Proteomes" id="UP001217838"/>
    </source>
</evidence>
<proteinExistence type="predicted"/>